<dbReference type="Pfam" id="PF01266">
    <property type="entry name" value="DAO"/>
    <property type="match status" value="1"/>
</dbReference>
<keyword evidence="4" id="KW-0560">Oxidoreductase</keyword>
<dbReference type="PANTHER" id="PTHR47356:SF2">
    <property type="entry name" value="FAD-BINDING DOMAIN-CONTAINING PROTEIN-RELATED"/>
    <property type="match status" value="1"/>
</dbReference>
<dbReference type="Pfam" id="PF01494">
    <property type="entry name" value="FAD_binding_3"/>
    <property type="match status" value="1"/>
</dbReference>
<sequence>MAFNEEKGPLRVIIIGASITGLTLAHCLDKAGIDYVVLEKHQDILTNIGGALALQPNGCRVLDQLGVYDRLQPRADLDGLSGALPDGFKWRALAYASYPDGVGYAITVTRRSDILHALYTSLQGKSRVKTGIKVARIDSSPPLPNGDGPWTVTTAAGERYTGDVIVGADGVHSITRAEMWRLADFKLPGLIPPSDKSAIAADYYCFLGMTHPTPPSSVTRVLDLRQLHSCSHRGVFFMFCLNPDSTVYWFVLVKNDKRYVHPHLPRWSEEDVQRKLEEIADYEICSPMTFRDIWKITPSVTSTYAHEGILETWNFGRIVCIGDSVFKLTPNLAQGANLCIESAACLANALHELNTTTLTYGHKPTQSEIQTKLTAHLAPLQKRIRTVCDESYQISRMQSLETGKDWFMARYVQPNLARFWYYLTFRMMTLACVMSKPALAPNSITSFWRTQPHPLDSHRSTETLPAESDIVIIGAGYAGASVAHHILEQTKGGSRPSIVILEGREACSGATGRNGGHLKPDSYNRIATLAEEYGIEAATEVANFEARHVDTIRDLVEKEGIECDLGVTDAVDVQFSESHARKLKDGYDRLVAAGCGPTRRTRYTGPEEAEAFSGVKGAVACFSYAAGHLWPYKMIMHLLTKAIKRGVNLQTHTRVTAIERPVSGESTQHPCLIHTSRGTIKASKVIIATNGYTSAILPQYKNKIVPVRGTCSRIVAPPNHSGPTLTRTYTIRHNSWNYDYLIPRADGSIVVGGARPAFIDNPGSWYDVSDDSRILEAAVRYFDGYMQRHFVGWEESHAYTDRVWTGIMGYSSDGLPHVGLVPGKQDQWIIGGFTGHGMPQVFLAAEGVAKMVVNGMRFGETGLPRLFQTTQARLEAKGNPIATTVFKEGTVEARL</sequence>
<accession>A0ABR4JA61</accession>
<evidence type="ECO:0000256" key="3">
    <source>
        <dbReference type="ARBA" id="ARBA00022827"/>
    </source>
</evidence>
<dbReference type="PRINTS" id="PR00420">
    <property type="entry name" value="RNGMNOXGNASE"/>
</dbReference>
<name>A0ABR4JA61_9EURO</name>
<evidence type="ECO:0000313" key="8">
    <source>
        <dbReference type="Proteomes" id="UP001610446"/>
    </source>
</evidence>
<evidence type="ECO:0000259" key="6">
    <source>
        <dbReference type="Pfam" id="PF01494"/>
    </source>
</evidence>
<keyword evidence="2" id="KW-0285">Flavoprotein</keyword>
<comment type="caution">
    <text evidence="7">The sequence shown here is derived from an EMBL/GenBank/DDBJ whole genome shotgun (WGS) entry which is preliminary data.</text>
</comment>
<dbReference type="InterPro" id="IPR036188">
    <property type="entry name" value="FAD/NAD-bd_sf"/>
</dbReference>
<evidence type="ECO:0000256" key="2">
    <source>
        <dbReference type="ARBA" id="ARBA00022630"/>
    </source>
</evidence>
<dbReference type="Gene3D" id="3.30.9.10">
    <property type="entry name" value="D-Amino Acid Oxidase, subunit A, domain 2"/>
    <property type="match status" value="1"/>
</dbReference>
<proteinExistence type="inferred from homology"/>
<protein>
    <submittedName>
        <fullName evidence="7">FAD dependent oxidoreductase-domain-containing protein</fullName>
    </submittedName>
</protein>
<dbReference type="Gene3D" id="3.50.50.60">
    <property type="entry name" value="FAD/NAD(P)-binding domain"/>
    <property type="match status" value="2"/>
</dbReference>
<dbReference type="InterPro" id="IPR050562">
    <property type="entry name" value="FAD_mOase_fung"/>
</dbReference>
<evidence type="ECO:0000259" key="5">
    <source>
        <dbReference type="Pfam" id="PF01266"/>
    </source>
</evidence>
<dbReference type="InterPro" id="IPR006076">
    <property type="entry name" value="FAD-dep_OxRdtase"/>
</dbReference>
<comment type="similarity">
    <text evidence="1">Belongs to the paxM FAD-dependent monooxygenase family.</text>
</comment>
<dbReference type="PANTHER" id="PTHR47356">
    <property type="entry name" value="FAD-DEPENDENT MONOOXYGENASE ASQG-RELATED"/>
    <property type="match status" value="1"/>
</dbReference>
<keyword evidence="3" id="KW-0274">FAD</keyword>
<keyword evidence="8" id="KW-1185">Reference proteome</keyword>
<organism evidence="7 8">
    <name type="scientific">Aspergillus pseudoustus</name>
    <dbReference type="NCBI Taxonomy" id="1810923"/>
    <lineage>
        <taxon>Eukaryota</taxon>
        <taxon>Fungi</taxon>
        <taxon>Dikarya</taxon>
        <taxon>Ascomycota</taxon>
        <taxon>Pezizomycotina</taxon>
        <taxon>Eurotiomycetes</taxon>
        <taxon>Eurotiomycetidae</taxon>
        <taxon>Eurotiales</taxon>
        <taxon>Aspergillaceae</taxon>
        <taxon>Aspergillus</taxon>
        <taxon>Aspergillus subgen. Nidulantes</taxon>
    </lineage>
</organism>
<evidence type="ECO:0000256" key="4">
    <source>
        <dbReference type="ARBA" id="ARBA00023002"/>
    </source>
</evidence>
<reference evidence="7 8" key="1">
    <citation type="submission" date="2024-07" db="EMBL/GenBank/DDBJ databases">
        <title>Section-level genome sequencing and comparative genomics of Aspergillus sections Usti and Cavernicolus.</title>
        <authorList>
            <consortium name="Lawrence Berkeley National Laboratory"/>
            <person name="Nybo J.L."/>
            <person name="Vesth T.C."/>
            <person name="Theobald S."/>
            <person name="Frisvad J.C."/>
            <person name="Larsen T.O."/>
            <person name="Kjaerboelling I."/>
            <person name="Rothschild-Mancinelli K."/>
            <person name="Lyhne E.K."/>
            <person name="Kogle M.E."/>
            <person name="Barry K."/>
            <person name="Clum A."/>
            <person name="Na H."/>
            <person name="Ledsgaard L."/>
            <person name="Lin J."/>
            <person name="Lipzen A."/>
            <person name="Kuo A."/>
            <person name="Riley R."/>
            <person name="Mondo S."/>
            <person name="Labutti K."/>
            <person name="Haridas S."/>
            <person name="Pangalinan J."/>
            <person name="Salamov A.A."/>
            <person name="Simmons B.A."/>
            <person name="Magnuson J.K."/>
            <person name="Chen J."/>
            <person name="Drula E."/>
            <person name="Henrissat B."/>
            <person name="Wiebenga A."/>
            <person name="Lubbers R.J."/>
            <person name="Gomes A.C."/>
            <person name="Makela M.R."/>
            <person name="Stajich J."/>
            <person name="Grigoriev I.V."/>
            <person name="Mortensen U.H."/>
            <person name="De Vries R.P."/>
            <person name="Baker S.E."/>
            <person name="Andersen M.R."/>
        </authorList>
    </citation>
    <scope>NUCLEOTIDE SEQUENCE [LARGE SCALE GENOMIC DNA]</scope>
    <source>
        <strain evidence="7 8">CBS 123904</strain>
    </source>
</reference>
<feature type="domain" description="FAD dependent oxidoreductase" evidence="5">
    <location>
        <begin position="469"/>
        <end position="850"/>
    </location>
</feature>
<dbReference type="EMBL" id="JBFXLU010000169">
    <property type="protein sequence ID" value="KAL2836925.1"/>
    <property type="molecule type" value="Genomic_DNA"/>
</dbReference>
<evidence type="ECO:0000313" key="7">
    <source>
        <dbReference type="EMBL" id="KAL2836925.1"/>
    </source>
</evidence>
<gene>
    <name evidence="7" type="ORF">BJY01DRAFT_251718</name>
</gene>
<dbReference type="SUPFAM" id="SSF51905">
    <property type="entry name" value="FAD/NAD(P)-binding domain"/>
    <property type="match status" value="2"/>
</dbReference>
<evidence type="ECO:0000256" key="1">
    <source>
        <dbReference type="ARBA" id="ARBA00007992"/>
    </source>
</evidence>
<dbReference type="InterPro" id="IPR002938">
    <property type="entry name" value="FAD-bd"/>
</dbReference>
<feature type="domain" description="FAD-binding" evidence="6">
    <location>
        <begin position="11"/>
        <end position="352"/>
    </location>
</feature>
<dbReference type="Proteomes" id="UP001610446">
    <property type="component" value="Unassembled WGS sequence"/>
</dbReference>